<accession>A0A9P8L5H3</accession>
<dbReference type="PANTHER" id="PTHR43827">
    <property type="entry name" value="2,5-DIKETO-D-GLUCONIC ACID REDUCTASE"/>
    <property type="match status" value="1"/>
</dbReference>
<evidence type="ECO:0000256" key="3">
    <source>
        <dbReference type="ARBA" id="ARBA00022629"/>
    </source>
</evidence>
<dbReference type="InterPro" id="IPR020471">
    <property type="entry name" value="AKR"/>
</dbReference>
<dbReference type="PROSITE" id="PS00798">
    <property type="entry name" value="ALDOKETO_REDUCTASE_1"/>
    <property type="match status" value="1"/>
</dbReference>
<evidence type="ECO:0000256" key="7">
    <source>
        <dbReference type="ARBA" id="ARBA00023277"/>
    </source>
</evidence>
<dbReference type="Gene3D" id="3.20.20.100">
    <property type="entry name" value="NADP-dependent oxidoreductase domain"/>
    <property type="match status" value="1"/>
</dbReference>
<dbReference type="AlphaFoldDB" id="A0A9P8L5H3"/>
<dbReference type="InterPro" id="IPR023210">
    <property type="entry name" value="NADP_OxRdtase_dom"/>
</dbReference>
<proteinExistence type="inferred from homology"/>
<dbReference type="PRINTS" id="PR00069">
    <property type="entry name" value="ALDKETRDTASE"/>
</dbReference>
<evidence type="ECO:0000256" key="5">
    <source>
        <dbReference type="ARBA" id="ARBA00023002"/>
    </source>
</evidence>
<gene>
    <name evidence="9" type="primary">XYL1</name>
    <name evidence="9" type="ORF">GP486_006574</name>
</gene>
<keyword evidence="4" id="KW-0521">NADP</keyword>
<dbReference type="PROSITE" id="PS00063">
    <property type="entry name" value="ALDOKETO_REDUCTASE_3"/>
    <property type="match status" value="1"/>
</dbReference>
<dbReference type="InterPro" id="IPR018170">
    <property type="entry name" value="Aldo/ket_reductase_CS"/>
</dbReference>
<dbReference type="GO" id="GO:0042843">
    <property type="term" value="P:D-xylose catabolic process"/>
    <property type="evidence" value="ECO:0007669"/>
    <property type="project" value="InterPro"/>
</dbReference>
<dbReference type="CDD" id="cd19115">
    <property type="entry name" value="AKR_AKR2D1"/>
    <property type="match status" value="1"/>
</dbReference>
<evidence type="ECO:0000313" key="10">
    <source>
        <dbReference type="Proteomes" id="UP000750711"/>
    </source>
</evidence>
<protein>
    <submittedName>
        <fullName evidence="9">NAD(P)H-dependent D-xylose reductase (XR)</fullName>
    </submittedName>
</protein>
<dbReference type="Pfam" id="PF00248">
    <property type="entry name" value="Aldo_ket_red"/>
    <property type="match status" value="1"/>
</dbReference>
<evidence type="ECO:0000313" key="9">
    <source>
        <dbReference type="EMBL" id="KAH0553320.1"/>
    </source>
</evidence>
<evidence type="ECO:0000256" key="6">
    <source>
        <dbReference type="ARBA" id="ARBA00023027"/>
    </source>
</evidence>
<dbReference type="InterPro" id="IPR044487">
    <property type="entry name" value="AKR2D"/>
</dbReference>
<keyword evidence="10" id="KW-1185">Reference proteome</keyword>
<dbReference type="PROSITE" id="PS00062">
    <property type="entry name" value="ALDOKETO_REDUCTASE_2"/>
    <property type="match status" value="1"/>
</dbReference>
<name>A0A9P8L5H3_9PEZI</name>
<keyword evidence="6" id="KW-0520">NAD</keyword>
<keyword evidence="3" id="KW-0859">Xylose metabolism</keyword>
<comment type="pathway">
    <text evidence="1">Carbohydrate metabolism; D-xylose degradation.</text>
</comment>
<keyword evidence="5" id="KW-0560">Oxidoreductase</keyword>
<dbReference type="InterPro" id="IPR036812">
    <property type="entry name" value="NAD(P)_OxRdtase_dom_sf"/>
</dbReference>
<comment type="similarity">
    <text evidence="2">Belongs to the aldo/keto reductase family.</text>
</comment>
<dbReference type="SUPFAM" id="SSF51430">
    <property type="entry name" value="NAD(P)-linked oxidoreductase"/>
    <property type="match status" value="1"/>
</dbReference>
<evidence type="ECO:0000259" key="8">
    <source>
        <dbReference type="Pfam" id="PF00248"/>
    </source>
</evidence>
<dbReference type="GO" id="GO:0032866">
    <property type="term" value="F:D-xylose reductase (NADPH) activity"/>
    <property type="evidence" value="ECO:0007669"/>
    <property type="project" value="InterPro"/>
</dbReference>
<organism evidence="9 10">
    <name type="scientific">Trichoglossum hirsutum</name>
    <dbReference type="NCBI Taxonomy" id="265104"/>
    <lineage>
        <taxon>Eukaryota</taxon>
        <taxon>Fungi</taxon>
        <taxon>Dikarya</taxon>
        <taxon>Ascomycota</taxon>
        <taxon>Pezizomycotina</taxon>
        <taxon>Geoglossomycetes</taxon>
        <taxon>Geoglossales</taxon>
        <taxon>Geoglossaceae</taxon>
        <taxon>Trichoglossum</taxon>
    </lineage>
</organism>
<feature type="domain" description="NADP-dependent oxidoreductase" evidence="8">
    <location>
        <begin position="17"/>
        <end position="302"/>
    </location>
</feature>
<dbReference type="FunFam" id="3.20.20.100:FF:000007">
    <property type="entry name" value="NAD(P)H-dependent D-xylose reductase xyl1"/>
    <property type="match status" value="1"/>
</dbReference>
<comment type="caution">
    <text evidence="9">The sequence shown here is derived from an EMBL/GenBank/DDBJ whole genome shotgun (WGS) entry which is preliminary data.</text>
</comment>
<sequence length="401" mass="45403">MAAPTIKLNNGLEMPQVGFGLWKVENNRCAEIVHNAIGAGYRLFDGACDYGNEVEAGQGVARAIQEGLVERKDLFLVSKLWNTFHDADKVEQLCKKQLTDWGIEYFDLFLIHFPISLEYVDPSVRYPPGWFYDGNDEIRSGNATIQETWQAMEKLVEKGLVKGIGISNFQGSLIIDLLRHAKIRPVTLQIEHNPYLVQPGLLKLAEAEGIAVTAYSSFGPQSYVELEWQKAKDTPLLFENATIVEIARKHDKTPAQVLLRWATQRGLAVIPKSSDQGRLLQNLSAVGFDLENGEIEQISALDRNLRFNNPPDVSKLLFQNFCSLLSLMVQPSHCLLLTRYLLGFSQYGHLRVAAELLSDHHCNFRMRAWECLTGRSKPGRPYGNCRLRLTLRSKFLYRPLE</sequence>
<evidence type="ECO:0000256" key="4">
    <source>
        <dbReference type="ARBA" id="ARBA00022857"/>
    </source>
</evidence>
<dbReference type="EMBL" id="JAGHQM010001517">
    <property type="protein sequence ID" value="KAH0553320.1"/>
    <property type="molecule type" value="Genomic_DNA"/>
</dbReference>
<reference evidence="9" key="1">
    <citation type="submission" date="2021-03" db="EMBL/GenBank/DDBJ databases">
        <title>Comparative genomics and phylogenomic investigation of the class Geoglossomycetes provide insights into ecological specialization and systematics.</title>
        <authorList>
            <person name="Melie T."/>
            <person name="Pirro S."/>
            <person name="Miller A.N."/>
            <person name="Quandt A."/>
        </authorList>
    </citation>
    <scope>NUCLEOTIDE SEQUENCE</scope>
    <source>
        <strain evidence="9">CAQ_001_2017</strain>
    </source>
</reference>
<evidence type="ECO:0000256" key="2">
    <source>
        <dbReference type="ARBA" id="ARBA00007905"/>
    </source>
</evidence>
<dbReference type="PANTHER" id="PTHR43827:SF3">
    <property type="entry name" value="NADP-DEPENDENT OXIDOREDUCTASE DOMAIN-CONTAINING PROTEIN"/>
    <property type="match status" value="1"/>
</dbReference>
<keyword evidence="7" id="KW-0119">Carbohydrate metabolism</keyword>
<evidence type="ECO:0000256" key="1">
    <source>
        <dbReference type="ARBA" id="ARBA00004722"/>
    </source>
</evidence>
<dbReference type="Proteomes" id="UP000750711">
    <property type="component" value="Unassembled WGS sequence"/>
</dbReference>